<keyword evidence="6" id="KW-0808">Transferase</keyword>
<keyword evidence="4" id="KW-0732">Signal</keyword>
<comment type="caution">
    <text evidence="6">The sequence shown here is derived from an EMBL/GenBank/DDBJ whole genome shotgun (WGS) entry which is preliminary data.</text>
</comment>
<evidence type="ECO:0000256" key="1">
    <source>
        <dbReference type="PROSITE-ProRule" id="PRU00339"/>
    </source>
</evidence>
<dbReference type="PANTHER" id="PTHR34220:SF7">
    <property type="entry name" value="SENSOR HISTIDINE KINASE YPDA"/>
    <property type="match status" value="1"/>
</dbReference>
<evidence type="ECO:0000259" key="5">
    <source>
        <dbReference type="Pfam" id="PF06580"/>
    </source>
</evidence>
<dbReference type="Proteomes" id="UP001596997">
    <property type="component" value="Unassembled WGS sequence"/>
</dbReference>
<dbReference type="SMART" id="SM00028">
    <property type="entry name" value="TPR"/>
    <property type="match status" value="4"/>
</dbReference>
<keyword evidence="7" id="KW-1185">Reference proteome</keyword>
<dbReference type="PANTHER" id="PTHR34220">
    <property type="entry name" value="SENSOR HISTIDINE KINASE YPDA"/>
    <property type="match status" value="1"/>
</dbReference>
<dbReference type="Gene3D" id="1.25.40.10">
    <property type="entry name" value="Tetratricopeptide repeat domain"/>
    <property type="match status" value="3"/>
</dbReference>
<evidence type="ECO:0000256" key="4">
    <source>
        <dbReference type="SAM" id="SignalP"/>
    </source>
</evidence>
<dbReference type="RefSeq" id="WP_377714493.1">
    <property type="nucleotide sequence ID" value="NZ_JBHTJM010000006.1"/>
</dbReference>
<feature type="signal peptide" evidence="4">
    <location>
        <begin position="1"/>
        <end position="18"/>
    </location>
</feature>
<feature type="domain" description="Signal transduction histidine kinase internal region" evidence="5">
    <location>
        <begin position="527"/>
        <end position="605"/>
    </location>
</feature>
<sequence>MKNIIYILFILFTCSVIAQNKGYDNNSNATSTIIKGEVIMKETNDPFSGVRVEIIGKGITQTSLSGDFKIQAQVGDELIISHPEIETVRYIIKDSNDKLRIYVEEEEAKEELSNRKKKSLEGNQFIGFINSANKVYKQDASKGIQLVTKSLENIQGLNDVQLALAFKTLGDIYLHWKQFDLAISNYQSSLDKQKNIEVELNLAKSYFKNQEYIKAIREYNNIDKKKLSNWQQIAVYEDLGDIYAIQKKYNKAQESYNKGLTIAKKHLVRPKITDLNSKLGEVSFLDGDVQQANTYFDNSLNLAADENVQRAAIEKERVADFYNSNQQFDEEIELRKKNLSELESIEEDVLLENKQFELDSLTTQRTKYKIGNAYVQQSKFSEAIPYLKESISDANKKEDLVVEKDATRKLSEVYKTVGDYTKALETYQSYVELVDKIYLKRDQEISHAAKFGKDLVKKQQRINLLEKERELSESKLALATKDSEYRNRQQQFLIYGLAGGLLLLSLLAFYMYRNIKQQKLNNNLLALKSLRSQMNPHFIFNALNSVNSFIALNDERTANRYLSDFSKLMRNVLENSEEDFIPLSKEIELIKLYTQLEHFRFQDKFEYNIIVDEDIAIDNYVIPPMLLQPYIENSVWHGLRYKDEKGQLTIHFKSVTDNTIQICIEDNGIGRKKSKELKTHNQKKQKSKGMGNIKQRIAILNDMYQDKVDVVIEDLNDDAGTKVIVTLKKD</sequence>
<dbReference type="SUPFAM" id="SSF55874">
    <property type="entry name" value="ATPase domain of HSP90 chaperone/DNA topoisomerase II/histidine kinase"/>
    <property type="match status" value="1"/>
</dbReference>
<dbReference type="SUPFAM" id="SSF48452">
    <property type="entry name" value="TPR-like"/>
    <property type="match status" value="1"/>
</dbReference>
<evidence type="ECO:0000313" key="7">
    <source>
        <dbReference type="Proteomes" id="UP001596997"/>
    </source>
</evidence>
<protein>
    <submittedName>
        <fullName evidence="6">Histidine kinase</fullName>
    </submittedName>
</protein>
<name>A0ABW3I1Z7_9FLAO</name>
<evidence type="ECO:0000313" key="6">
    <source>
        <dbReference type="EMBL" id="MFD0963612.1"/>
    </source>
</evidence>
<dbReference type="EMBL" id="JBHTJM010000006">
    <property type="protein sequence ID" value="MFD0963612.1"/>
    <property type="molecule type" value="Genomic_DNA"/>
</dbReference>
<dbReference type="PROSITE" id="PS50005">
    <property type="entry name" value="TPR"/>
    <property type="match status" value="1"/>
</dbReference>
<keyword evidence="1" id="KW-0802">TPR repeat</keyword>
<dbReference type="GO" id="GO:0016301">
    <property type="term" value="F:kinase activity"/>
    <property type="evidence" value="ECO:0007669"/>
    <property type="project" value="UniProtKB-KW"/>
</dbReference>
<dbReference type="InterPro" id="IPR011990">
    <property type="entry name" value="TPR-like_helical_dom_sf"/>
</dbReference>
<keyword evidence="3" id="KW-0812">Transmembrane</keyword>
<dbReference type="InterPro" id="IPR050640">
    <property type="entry name" value="Bact_2-comp_sensor_kinase"/>
</dbReference>
<feature type="transmembrane region" description="Helical" evidence="3">
    <location>
        <begin position="492"/>
        <end position="512"/>
    </location>
</feature>
<accession>A0ABW3I1Z7</accession>
<reference evidence="7" key="1">
    <citation type="journal article" date="2019" name="Int. J. Syst. Evol. Microbiol.">
        <title>The Global Catalogue of Microorganisms (GCM) 10K type strain sequencing project: providing services to taxonomists for standard genome sequencing and annotation.</title>
        <authorList>
            <consortium name="The Broad Institute Genomics Platform"/>
            <consortium name="The Broad Institute Genome Sequencing Center for Infectious Disease"/>
            <person name="Wu L."/>
            <person name="Ma J."/>
        </authorList>
    </citation>
    <scope>NUCLEOTIDE SEQUENCE [LARGE SCALE GENOMIC DNA]</scope>
    <source>
        <strain evidence="7">CCUG 62114</strain>
    </source>
</reference>
<evidence type="ECO:0000256" key="3">
    <source>
        <dbReference type="SAM" id="Phobius"/>
    </source>
</evidence>
<organism evidence="6 7">
    <name type="scientific">Pseudofulvibacter geojedonensis</name>
    <dbReference type="NCBI Taxonomy" id="1123758"/>
    <lineage>
        <taxon>Bacteria</taxon>
        <taxon>Pseudomonadati</taxon>
        <taxon>Bacteroidota</taxon>
        <taxon>Flavobacteriia</taxon>
        <taxon>Flavobacteriales</taxon>
        <taxon>Flavobacteriaceae</taxon>
        <taxon>Pseudofulvibacter</taxon>
    </lineage>
</organism>
<evidence type="ECO:0000256" key="2">
    <source>
        <dbReference type="SAM" id="Coils"/>
    </source>
</evidence>
<keyword evidence="3" id="KW-1133">Transmembrane helix</keyword>
<dbReference type="InterPro" id="IPR010559">
    <property type="entry name" value="Sig_transdc_His_kin_internal"/>
</dbReference>
<keyword evidence="6" id="KW-0418">Kinase</keyword>
<dbReference type="InterPro" id="IPR019734">
    <property type="entry name" value="TPR_rpt"/>
</dbReference>
<dbReference type="InterPro" id="IPR036890">
    <property type="entry name" value="HATPase_C_sf"/>
</dbReference>
<dbReference type="Pfam" id="PF06580">
    <property type="entry name" value="His_kinase"/>
    <property type="match status" value="1"/>
</dbReference>
<feature type="coiled-coil region" evidence="2">
    <location>
        <begin position="455"/>
        <end position="482"/>
    </location>
</feature>
<keyword evidence="3" id="KW-0472">Membrane</keyword>
<proteinExistence type="predicted"/>
<dbReference type="Gene3D" id="3.30.565.10">
    <property type="entry name" value="Histidine kinase-like ATPase, C-terminal domain"/>
    <property type="match status" value="1"/>
</dbReference>
<gene>
    <name evidence="6" type="ORF">ACFQ1O_06320</name>
</gene>
<keyword evidence="2" id="KW-0175">Coiled coil</keyword>
<dbReference type="Pfam" id="PF13181">
    <property type="entry name" value="TPR_8"/>
    <property type="match status" value="2"/>
</dbReference>
<feature type="repeat" description="TPR" evidence="1">
    <location>
        <begin position="233"/>
        <end position="266"/>
    </location>
</feature>
<feature type="chain" id="PRO_5045615050" evidence="4">
    <location>
        <begin position="19"/>
        <end position="730"/>
    </location>
</feature>